<evidence type="ECO:0000256" key="2">
    <source>
        <dbReference type="ARBA" id="ARBA00023242"/>
    </source>
</evidence>
<dbReference type="InterPro" id="IPR000953">
    <property type="entry name" value="Chromo/chromo_shadow_dom"/>
</dbReference>
<dbReference type="Gene3D" id="2.40.50.40">
    <property type="match status" value="1"/>
</dbReference>
<dbReference type="Proteomes" id="UP000000305">
    <property type="component" value="Unassembled WGS sequence"/>
</dbReference>
<accession>E9HQ97</accession>
<dbReference type="SUPFAM" id="SSF54160">
    <property type="entry name" value="Chromo domain-like"/>
    <property type="match status" value="1"/>
</dbReference>
<keyword evidence="2" id="KW-0539">Nucleus</keyword>
<dbReference type="AlphaFoldDB" id="E9HQ97"/>
<gene>
    <name evidence="4" type="ORF">DAPPUDRAFT_332551</name>
</gene>
<dbReference type="GO" id="GO:0003682">
    <property type="term" value="F:chromatin binding"/>
    <property type="evidence" value="ECO:0000318"/>
    <property type="project" value="GO_Central"/>
</dbReference>
<dbReference type="PANTHER" id="PTHR22812">
    <property type="entry name" value="CHROMOBOX PROTEIN"/>
    <property type="match status" value="1"/>
</dbReference>
<feature type="domain" description="Chromo" evidence="3">
    <location>
        <begin position="12"/>
        <end position="61"/>
    </location>
</feature>
<dbReference type="SMART" id="SM00298">
    <property type="entry name" value="CHROMO"/>
    <property type="match status" value="1"/>
</dbReference>
<dbReference type="EMBL" id="GL732716">
    <property type="protein sequence ID" value="EFX66086.1"/>
    <property type="molecule type" value="Genomic_DNA"/>
</dbReference>
<protein>
    <recommendedName>
        <fullName evidence="3">Chromo domain-containing protein</fullName>
    </recommendedName>
</protein>
<dbReference type="PhylomeDB" id="E9HQ97"/>
<dbReference type="GO" id="GO:0005721">
    <property type="term" value="C:pericentric heterochromatin"/>
    <property type="evidence" value="ECO:0000318"/>
    <property type="project" value="GO_Central"/>
</dbReference>
<dbReference type="PROSITE" id="PS50013">
    <property type="entry name" value="CHROMO_2"/>
    <property type="match status" value="1"/>
</dbReference>
<organism evidence="4 5">
    <name type="scientific">Daphnia pulex</name>
    <name type="common">Water flea</name>
    <dbReference type="NCBI Taxonomy" id="6669"/>
    <lineage>
        <taxon>Eukaryota</taxon>
        <taxon>Metazoa</taxon>
        <taxon>Ecdysozoa</taxon>
        <taxon>Arthropoda</taxon>
        <taxon>Crustacea</taxon>
        <taxon>Branchiopoda</taxon>
        <taxon>Diplostraca</taxon>
        <taxon>Cladocera</taxon>
        <taxon>Anomopoda</taxon>
        <taxon>Daphniidae</taxon>
        <taxon>Daphnia</taxon>
    </lineage>
</organism>
<keyword evidence="5" id="KW-1185">Reference proteome</keyword>
<evidence type="ECO:0000256" key="1">
    <source>
        <dbReference type="ARBA" id="ARBA00004123"/>
    </source>
</evidence>
<dbReference type="KEGG" id="dpx:DAPPUDRAFT_332551"/>
<dbReference type="CDD" id="cd00024">
    <property type="entry name" value="CD_CSD"/>
    <property type="match status" value="1"/>
</dbReference>
<evidence type="ECO:0000313" key="5">
    <source>
        <dbReference type="Proteomes" id="UP000000305"/>
    </source>
</evidence>
<proteinExistence type="predicted"/>
<dbReference type="OrthoDB" id="1918685at2759"/>
<dbReference type="InParanoid" id="E9HQ97"/>
<dbReference type="HOGENOM" id="CLU_1628717_0_0_1"/>
<dbReference type="InterPro" id="IPR016197">
    <property type="entry name" value="Chromo-like_dom_sf"/>
</dbReference>
<dbReference type="InterPro" id="IPR051219">
    <property type="entry name" value="Heterochromatin_chromo-domain"/>
</dbReference>
<comment type="subcellular location">
    <subcellularLocation>
        <location evidence="1">Nucleus</location>
    </subcellularLocation>
</comment>
<name>E9HQ97_DAPPU</name>
<reference evidence="4 5" key="1">
    <citation type="journal article" date="2011" name="Science">
        <title>The ecoresponsive genome of Daphnia pulex.</title>
        <authorList>
            <person name="Colbourne J.K."/>
            <person name="Pfrender M.E."/>
            <person name="Gilbert D."/>
            <person name="Thomas W.K."/>
            <person name="Tucker A."/>
            <person name="Oakley T.H."/>
            <person name="Tokishita S."/>
            <person name="Aerts A."/>
            <person name="Arnold G.J."/>
            <person name="Basu M.K."/>
            <person name="Bauer D.J."/>
            <person name="Caceres C.E."/>
            <person name="Carmel L."/>
            <person name="Casola C."/>
            <person name="Choi J.H."/>
            <person name="Detter J.C."/>
            <person name="Dong Q."/>
            <person name="Dusheyko S."/>
            <person name="Eads B.D."/>
            <person name="Frohlich T."/>
            <person name="Geiler-Samerotte K.A."/>
            <person name="Gerlach D."/>
            <person name="Hatcher P."/>
            <person name="Jogdeo S."/>
            <person name="Krijgsveld J."/>
            <person name="Kriventseva E.V."/>
            <person name="Kultz D."/>
            <person name="Laforsch C."/>
            <person name="Lindquist E."/>
            <person name="Lopez J."/>
            <person name="Manak J.R."/>
            <person name="Muller J."/>
            <person name="Pangilinan J."/>
            <person name="Patwardhan R.P."/>
            <person name="Pitluck S."/>
            <person name="Pritham E.J."/>
            <person name="Rechtsteiner A."/>
            <person name="Rho M."/>
            <person name="Rogozin I.B."/>
            <person name="Sakarya O."/>
            <person name="Salamov A."/>
            <person name="Schaack S."/>
            <person name="Shapiro H."/>
            <person name="Shiga Y."/>
            <person name="Skalitzky C."/>
            <person name="Smith Z."/>
            <person name="Souvorov A."/>
            <person name="Sung W."/>
            <person name="Tang Z."/>
            <person name="Tsuchiya D."/>
            <person name="Tu H."/>
            <person name="Vos H."/>
            <person name="Wang M."/>
            <person name="Wolf Y.I."/>
            <person name="Yamagata H."/>
            <person name="Yamada T."/>
            <person name="Ye Y."/>
            <person name="Shaw J.R."/>
            <person name="Andrews J."/>
            <person name="Crease T.J."/>
            <person name="Tang H."/>
            <person name="Lucas S.M."/>
            <person name="Robertson H.M."/>
            <person name="Bork P."/>
            <person name="Koonin E.V."/>
            <person name="Zdobnov E.M."/>
            <person name="Grigoriev I.V."/>
            <person name="Lynch M."/>
            <person name="Boore J.L."/>
        </authorList>
    </citation>
    <scope>NUCLEOTIDE SEQUENCE [LARGE SCALE GENOMIC DNA]</scope>
</reference>
<dbReference type="InterPro" id="IPR023780">
    <property type="entry name" value="Chromo_domain"/>
</dbReference>
<evidence type="ECO:0000259" key="3">
    <source>
        <dbReference type="PROSITE" id="PS50013"/>
    </source>
</evidence>
<dbReference type="GO" id="GO:0005634">
    <property type="term" value="C:nucleus"/>
    <property type="evidence" value="ECO:0007669"/>
    <property type="project" value="UniProtKB-SubCell"/>
</dbReference>
<evidence type="ECO:0000313" key="4">
    <source>
        <dbReference type="EMBL" id="EFX66086.1"/>
    </source>
</evidence>
<dbReference type="GO" id="GO:0031507">
    <property type="term" value="P:heterochromatin formation"/>
    <property type="evidence" value="ECO:0000318"/>
    <property type="project" value="GO_Central"/>
</dbReference>
<sequence length="163" mass="18020">MASVSDPESDVFVVDRILYKGVNNRKTMYLVKLMGYDNTENTWEPSSNMQNRKELVKIFNKLFKQFGLPVQQLTAADVANPQIATLHNNHLMDRAVVKAQLWGLVNQGYRAGMISGDLVVAVVRALPQPRVPVLVATHVIDHVLAPGAAAVNIAGIQEQVPHR</sequence>
<dbReference type="Pfam" id="PF00385">
    <property type="entry name" value="Chromo"/>
    <property type="match status" value="1"/>
</dbReference>